<organism evidence="5 6">
    <name type="scientific">Wickerhamiella sorbophila</name>
    <dbReference type="NCBI Taxonomy" id="45607"/>
    <lineage>
        <taxon>Eukaryota</taxon>
        <taxon>Fungi</taxon>
        <taxon>Dikarya</taxon>
        <taxon>Ascomycota</taxon>
        <taxon>Saccharomycotina</taxon>
        <taxon>Dipodascomycetes</taxon>
        <taxon>Dipodascales</taxon>
        <taxon>Trichomonascaceae</taxon>
        <taxon>Wickerhamiella</taxon>
    </lineage>
</organism>
<proteinExistence type="inferred from homology"/>
<dbReference type="GO" id="GO:0006412">
    <property type="term" value="P:translation"/>
    <property type="evidence" value="ECO:0007669"/>
    <property type="project" value="InterPro"/>
</dbReference>
<evidence type="ECO:0000256" key="4">
    <source>
        <dbReference type="SAM" id="Phobius"/>
    </source>
</evidence>
<sequence length="157" mass="17762">MECGLYTGLVLVPHLLALVLVAFALEELLTVPLVEAFVVFLLHFRAFWGKTRRHGIPHVITKSKSFIRRLKNHHLTMLQIFAKAGGLLQAVRGMKTHSGAAKRWWKNGQGEFVRKQAGRRHGNVGWSRGRILRHLNGTVTAANTQRHKKLGKLLPHM</sequence>
<dbReference type="OrthoDB" id="162638at2759"/>
<keyword evidence="6" id="KW-1185">Reference proteome</keyword>
<dbReference type="InterPro" id="IPR021137">
    <property type="entry name" value="Ribosomal_bL35-like"/>
</dbReference>
<evidence type="ECO:0000313" key="5">
    <source>
        <dbReference type="EMBL" id="PRT53564.1"/>
    </source>
</evidence>
<protein>
    <recommendedName>
        <fullName evidence="7">50S ribosomal protein L35</fullName>
    </recommendedName>
</protein>
<evidence type="ECO:0000256" key="1">
    <source>
        <dbReference type="ARBA" id="ARBA00006598"/>
    </source>
</evidence>
<keyword evidence="2" id="KW-0689">Ribosomal protein</keyword>
<dbReference type="Pfam" id="PF01632">
    <property type="entry name" value="Ribosomal_L35p"/>
    <property type="match status" value="1"/>
</dbReference>
<dbReference type="RefSeq" id="XP_024663510.1">
    <property type="nucleotide sequence ID" value="XM_024807742.1"/>
</dbReference>
<evidence type="ECO:0000313" key="6">
    <source>
        <dbReference type="Proteomes" id="UP000238350"/>
    </source>
</evidence>
<dbReference type="AlphaFoldDB" id="A0A2T0FF21"/>
<feature type="transmembrane region" description="Helical" evidence="4">
    <location>
        <begin position="5"/>
        <end position="25"/>
    </location>
</feature>
<keyword evidence="4" id="KW-1133">Transmembrane helix</keyword>
<evidence type="ECO:0000256" key="3">
    <source>
        <dbReference type="ARBA" id="ARBA00023274"/>
    </source>
</evidence>
<keyword evidence="3" id="KW-0687">Ribonucleoprotein</keyword>
<gene>
    <name evidence="5" type="ORF">B9G98_01184</name>
</gene>
<accession>A0A2T0FF21</accession>
<keyword evidence="4" id="KW-0472">Membrane</keyword>
<dbReference type="Proteomes" id="UP000238350">
    <property type="component" value="Unassembled WGS sequence"/>
</dbReference>
<evidence type="ECO:0000256" key="2">
    <source>
        <dbReference type="ARBA" id="ARBA00022980"/>
    </source>
</evidence>
<feature type="transmembrane region" description="Helical" evidence="4">
    <location>
        <begin position="31"/>
        <end position="48"/>
    </location>
</feature>
<dbReference type="GO" id="GO:0003735">
    <property type="term" value="F:structural constituent of ribosome"/>
    <property type="evidence" value="ECO:0007669"/>
    <property type="project" value="InterPro"/>
</dbReference>
<keyword evidence="4" id="KW-0812">Transmembrane</keyword>
<evidence type="ECO:0008006" key="7">
    <source>
        <dbReference type="Google" id="ProtNLM"/>
    </source>
</evidence>
<dbReference type="EMBL" id="NDIQ01000001">
    <property type="protein sequence ID" value="PRT53564.1"/>
    <property type="molecule type" value="Genomic_DNA"/>
</dbReference>
<dbReference type="GeneID" id="36514933"/>
<dbReference type="Gene3D" id="4.10.410.60">
    <property type="match status" value="1"/>
</dbReference>
<comment type="similarity">
    <text evidence="1">Belongs to the bacterial ribosomal protein bL35 family.</text>
</comment>
<reference evidence="5 6" key="1">
    <citation type="submission" date="2017-04" db="EMBL/GenBank/DDBJ databases">
        <title>Genome sequencing of [Candida] sorbophila.</title>
        <authorList>
            <person name="Ahn J.O."/>
        </authorList>
    </citation>
    <scope>NUCLEOTIDE SEQUENCE [LARGE SCALE GENOMIC DNA]</scope>
    <source>
        <strain evidence="5 6">DS02</strain>
    </source>
</reference>
<dbReference type="GO" id="GO:0005840">
    <property type="term" value="C:ribosome"/>
    <property type="evidence" value="ECO:0007669"/>
    <property type="project" value="UniProtKB-KW"/>
</dbReference>
<dbReference type="InterPro" id="IPR037229">
    <property type="entry name" value="Ribosomal_bL35_sf"/>
</dbReference>
<dbReference type="GO" id="GO:1990904">
    <property type="term" value="C:ribonucleoprotein complex"/>
    <property type="evidence" value="ECO:0007669"/>
    <property type="project" value="UniProtKB-KW"/>
</dbReference>
<comment type="caution">
    <text evidence="5">The sequence shown here is derived from an EMBL/GenBank/DDBJ whole genome shotgun (WGS) entry which is preliminary data.</text>
</comment>
<dbReference type="SUPFAM" id="SSF143034">
    <property type="entry name" value="L35p-like"/>
    <property type="match status" value="1"/>
</dbReference>
<name>A0A2T0FF21_9ASCO</name>